<dbReference type="Pfam" id="PF00370">
    <property type="entry name" value="FGGY_N"/>
    <property type="match status" value="1"/>
</dbReference>
<dbReference type="EMBL" id="JBHUGH010000009">
    <property type="protein sequence ID" value="MFD1913003.1"/>
    <property type="molecule type" value="Genomic_DNA"/>
</dbReference>
<dbReference type="Pfam" id="PF02782">
    <property type="entry name" value="FGGY_C"/>
    <property type="match status" value="1"/>
</dbReference>
<evidence type="ECO:0000313" key="9">
    <source>
        <dbReference type="Proteomes" id="UP001597353"/>
    </source>
</evidence>
<keyword evidence="9" id="KW-1185">Reference proteome</keyword>
<name>A0ABW4S6J7_9RHOB</name>
<evidence type="ECO:0000259" key="7">
    <source>
        <dbReference type="Pfam" id="PF02782"/>
    </source>
</evidence>
<evidence type="ECO:0000256" key="1">
    <source>
        <dbReference type="ARBA" id="ARBA00009156"/>
    </source>
</evidence>
<evidence type="ECO:0000259" key="6">
    <source>
        <dbReference type="Pfam" id="PF00370"/>
    </source>
</evidence>
<proteinExistence type="inferred from homology"/>
<dbReference type="Gene3D" id="3.30.420.40">
    <property type="match status" value="2"/>
</dbReference>
<feature type="domain" description="Carbohydrate kinase FGGY C-terminal" evidence="7">
    <location>
        <begin position="242"/>
        <end position="428"/>
    </location>
</feature>
<dbReference type="InterPro" id="IPR018485">
    <property type="entry name" value="FGGY_C"/>
</dbReference>
<evidence type="ECO:0000256" key="4">
    <source>
        <dbReference type="ARBA" id="ARBA00022777"/>
    </source>
</evidence>
<gene>
    <name evidence="8" type="ORF">ACFSGJ_12350</name>
</gene>
<comment type="caution">
    <text evidence="8">The sequence shown here is derived from an EMBL/GenBank/DDBJ whole genome shotgun (WGS) entry which is preliminary data.</text>
</comment>
<dbReference type="InterPro" id="IPR043129">
    <property type="entry name" value="ATPase_NBD"/>
</dbReference>
<dbReference type="Proteomes" id="UP001597353">
    <property type="component" value="Unassembled WGS sequence"/>
</dbReference>
<dbReference type="InterPro" id="IPR018484">
    <property type="entry name" value="FGGY_N"/>
</dbReference>
<dbReference type="GO" id="GO:0016301">
    <property type="term" value="F:kinase activity"/>
    <property type="evidence" value="ECO:0007669"/>
    <property type="project" value="UniProtKB-KW"/>
</dbReference>
<evidence type="ECO:0000256" key="2">
    <source>
        <dbReference type="ARBA" id="ARBA00022679"/>
    </source>
</evidence>
<reference evidence="9" key="1">
    <citation type="journal article" date="2019" name="Int. J. Syst. Evol. Microbiol.">
        <title>The Global Catalogue of Microorganisms (GCM) 10K type strain sequencing project: providing services to taxonomists for standard genome sequencing and annotation.</title>
        <authorList>
            <consortium name="The Broad Institute Genomics Platform"/>
            <consortium name="The Broad Institute Genome Sequencing Center for Infectious Disease"/>
            <person name="Wu L."/>
            <person name="Ma J."/>
        </authorList>
    </citation>
    <scope>NUCLEOTIDE SEQUENCE [LARGE SCALE GENOMIC DNA]</scope>
    <source>
        <strain evidence="9">CGMCC 4.7242</strain>
    </source>
</reference>
<dbReference type="InterPro" id="IPR000577">
    <property type="entry name" value="Carb_kinase_FGGY"/>
</dbReference>
<accession>A0ABW4S6J7</accession>
<sequence>MRIVALDQGTTSTRALLRSERGAEVVHSLRHRQIHPAAGRVEHDPDELLSALRDCLEATGPADAIAIANQGESCLAWDAVTGRPLSPIIVWQDRRTEDICRRLEAEGAAPLVASRAGLPLDPYFSASKLGWLLQNIPDVADARRTGRLRLGTTDAFFLQALTGACSTDVTTASRSSLMSLGAGEWDPELCDLFGVPVECLPPIRPTVSPFGSVDGVPVLASVTDQQAALYGHGCRIAGDTKMTFGTGAFALTLTGGQPLSGQGLLPTVAWQIGDGPMQYALDGGVYDAGSAVEWAMRSGWLRDLSELDRFDAAPAVSRGIVFIPAFSGLACPWWDRSAAPLLIGADAGSGPRDLVQALLEGVAFLSARVVGALQDVGGHGGDRALSIDGGLSRSPGFVQFLADLIGRPVIARGFADLTALGAADMAALGLGQDLPPYQAEDRTYTPRDCPRAEWMARFEAALDRARGWRAP</sequence>
<keyword evidence="2" id="KW-0808">Transferase</keyword>
<dbReference type="RefSeq" id="WP_390262118.1">
    <property type="nucleotide sequence ID" value="NZ_JBHUGH010000009.1"/>
</dbReference>
<evidence type="ECO:0000313" key="8">
    <source>
        <dbReference type="EMBL" id="MFD1913003.1"/>
    </source>
</evidence>
<dbReference type="PANTHER" id="PTHR10196:SF69">
    <property type="entry name" value="GLYCEROL KINASE"/>
    <property type="match status" value="1"/>
</dbReference>
<comment type="similarity">
    <text evidence="1">Belongs to the FGGY kinase family.</text>
</comment>
<protein>
    <submittedName>
        <fullName evidence="8">FGGY family carbohydrate kinase</fullName>
    </submittedName>
</protein>
<dbReference type="SUPFAM" id="SSF53067">
    <property type="entry name" value="Actin-like ATPase domain"/>
    <property type="match status" value="2"/>
</dbReference>
<evidence type="ECO:0000256" key="3">
    <source>
        <dbReference type="ARBA" id="ARBA00022741"/>
    </source>
</evidence>
<keyword evidence="4 8" id="KW-0418">Kinase</keyword>
<keyword evidence="3" id="KW-0547">Nucleotide-binding</keyword>
<evidence type="ECO:0000256" key="5">
    <source>
        <dbReference type="ARBA" id="ARBA00022840"/>
    </source>
</evidence>
<keyword evidence="5" id="KW-0067">ATP-binding</keyword>
<dbReference type="PANTHER" id="PTHR10196">
    <property type="entry name" value="SUGAR KINASE"/>
    <property type="match status" value="1"/>
</dbReference>
<feature type="domain" description="Carbohydrate kinase FGGY N-terminal" evidence="6">
    <location>
        <begin position="3"/>
        <end position="229"/>
    </location>
</feature>
<organism evidence="8 9">
    <name type="scientific">Halodurantibacterium flavum</name>
    <dbReference type="NCBI Taxonomy" id="1382802"/>
    <lineage>
        <taxon>Bacteria</taxon>
        <taxon>Pseudomonadati</taxon>
        <taxon>Pseudomonadota</taxon>
        <taxon>Alphaproteobacteria</taxon>
        <taxon>Rhodobacterales</taxon>
        <taxon>Paracoccaceae</taxon>
        <taxon>Halodurantibacterium</taxon>
    </lineage>
</organism>
<dbReference type="PIRSF" id="PIRSF000538">
    <property type="entry name" value="GlpK"/>
    <property type="match status" value="1"/>
</dbReference>